<keyword evidence="3 6" id="KW-0479">Metal-binding</keyword>
<evidence type="ECO:0000256" key="1">
    <source>
        <dbReference type="ARBA" id="ARBA00022448"/>
    </source>
</evidence>
<dbReference type="InterPro" id="IPR009056">
    <property type="entry name" value="Cyt_c-like_dom"/>
</dbReference>
<keyword evidence="2 6" id="KW-0349">Heme</keyword>
<keyword evidence="4" id="KW-0249">Electron transport</keyword>
<evidence type="ECO:0000256" key="5">
    <source>
        <dbReference type="ARBA" id="ARBA00023004"/>
    </source>
</evidence>
<evidence type="ECO:0000259" key="9">
    <source>
        <dbReference type="PROSITE" id="PS51007"/>
    </source>
</evidence>
<keyword evidence="5 6" id="KW-0408">Iron</keyword>
<evidence type="ECO:0000256" key="6">
    <source>
        <dbReference type="PROSITE-ProRule" id="PRU00433"/>
    </source>
</evidence>
<evidence type="ECO:0000256" key="4">
    <source>
        <dbReference type="ARBA" id="ARBA00022982"/>
    </source>
</evidence>
<keyword evidence="8" id="KW-0732">Signal</keyword>
<dbReference type="InterPro" id="IPR036909">
    <property type="entry name" value="Cyt_c-like_dom_sf"/>
</dbReference>
<evidence type="ECO:0000256" key="7">
    <source>
        <dbReference type="SAM" id="MobiDB-lite"/>
    </source>
</evidence>
<protein>
    <submittedName>
        <fullName evidence="10">C-type cytochrome</fullName>
    </submittedName>
</protein>
<feature type="chain" id="PRO_5046447496" evidence="8">
    <location>
        <begin position="26"/>
        <end position="147"/>
    </location>
</feature>
<evidence type="ECO:0000256" key="8">
    <source>
        <dbReference type="SAM" id="SignalP"/>
    </source>
</evidence>
<sequence>MKITNLSKLATVVLAVALFSCGGGGNSSSEEVVMATKPADVQTPAPEPEPVEESTEAVASAESNALPGKAKMESSDCMSCHLMERKVIGPSFLDIAAEYENTDENVTKLAGKVINGGAGVWGEAAMAPHPSLSEEDAKDMVRYILSL</sequence>
<evidence type="ECO:0000313" key="10">
    <source>
        <dbReference type="EMBL" id="UZD23493.1"/>
    </source>
</evidence>
<dbReference type="PROSITE" id="PS51007">
    <property type="entry name" value="CYTC"/>
    <property type="match status" value="1"/>
</dbReference>
<dbReference type="PROSITE" id="PS51257">
    <property type="entry name" value="PROKAR_LIPOPROTEIN"/>
    <property type="match status" value="1"/>
</dbReference>
<evidence type="ECO:0000256" key="2">
    <source>
        <dbReference type="ARBA" id="ARBA00022617"/>
    </source>
</evidence>
<accession>A0ABY6MIN4</accession>
<reference evidence="10" key="1">
    <citation type="submission" date="2022-10" db="EMBL/GenBank/DDBJ databases">
        <title>Algoriphagus sp. a novel bacteria isolate from halophytes salicornia europaea.</title>
        <authorList>
            <person name="Peng Y."/>
            <person name="Jiang L."/>
            <person name="Lee J."/>
        </authorList>
    </citation>
    <scope>NUCLEOTIDE SEQUENCE</scope>
    <source>
        <strain evidence="10">TR-M5</strain>
    </source>
</reference>
<evidence type="ECO:0000313" key="11">
    <source>
        <dbReference type="Proteomes" id="UP001163156"/>
    </source>
</evidence>
<dbReference type="Proteomes" id="UP001163156">
    <property type="component" value="Chromosome"/>
</dbReference>
<feature type="domain" description="Cytochrome c" evidence="9">
    <location>
        <begin position="63"/>
        <end position="147"/>
    </location>
</feature>
<dbReference type="InterPro" id="IPR002324">
    <property type="entry name" value="Cyt_c_ID"/>
</dbReference>
<gene>
    <name evidence="10" type="ORF">OM944_03160</name>
</gene>
<dbReference type="Gene3D" id="1.10.760.10">
    <property type="entry name" value="Cytochrome c-like domain"/>
    <property type="match status" value="1"/>
</dbReference>
<dbReference type="EMBL" id="CP110226">
    <property type="protein sequence ID" value="UZD23493.1"/>
    <property type="molecule type" value="Genomic_DNA"/>
</dbReference>
<dbReference type="PRINTS" id="PR00606">
    <property type="entry name" value="CYTCHROMECID"/>
</dbReference>
<dbReference type="RefSeq" id="WP_264810035.1">
    <property type="nucleotide sequence ID" value="NZ_CP110226.1"/>
</dbReference>
<keyword evidence="11" id="KW-1185">Reference proteome</keyword>
<dbReference type="SUPFAM" id="SSF46626">
    <property type="entry name" value="Cytochrome c"/>
    <property type="match status" value="1"/>
</dbReference>
<evidence type="ECO:0000256" key="3">
    <source>
        <dbReference type="ARBA" id="ARBA00022723"/>
    </source>
</evidence>
<name>A0ABY6MIN4_9BACT</name>
<keyword evidence="1" id="KW-0813">Transport</keyword>
<feature type="signal peptide" evidence="8">
    <location>
        <begin position="1"/>
        <end position="25"/>
    </location>
</feature>
<organism evidence="10 11">
    <name type="scientific">Algoriphagus halophytocola</name>
    <dbReference type="NCBI Taxonomy" id="2991499"/>
    <lineage>
        <taxon>Bacteria</taxon>
        <taxon>Pseudomonadati</taxon>
        <taxon>Bacteroidota</taxon>
        <taxon>Cytophagia</taxon>
        <taxon>Cytophagales</taxon>
        <taxon>Cyclobacteriaceae</taxon>
        <taxon>Algoriphagus</taxon>
    </lineage>
</organism>
<feature type="region of interest" description="Disordered" evidence="7">
    <location>
        <begin position="39"/>
        <end position="70"/>
    </location>
</feature>
<proteinExistence type="predicted"/>
<dbReference type="Pfam" id="PF00034">
    <property type="entry name" value="Cytochrom_C"/>
    <property type="match status" value="1"/>
</dbReference>